<evidence type="ECO:0000256" key="5">
    <source>
        <dbReference type="ARBA" id="ARBA00022679"/>
    </source>
</evidence>
<keyword evidence="9" id="KW-1133">Transmembrane helix</keyword>
<evidence type="ECO:0000256" key="1">
    <source>
        <dbReference type="ARBA" id="ARBA00000085"/>
    </source>
</evidence>
<dbReference type="PANTHER" id="PTHR43711:SF1">
    <property type="entry name" value="HISTIDINE KINASE 1"/>
    <property type="match status" value="1"/>
</dbReference>
<protein>
    <recommendedName>
        <fullName evidence="3">histidine kinase</fullName>
        <ecNumber evidence="3">2.7.13.3</ecNumber>
    </recommendedName>
</protein>
<dbReference type="InterPro" id="IPR003594">
    <property type="entry name" value="HATPase_dom"/>
</dbReference>
<evidence type="ECO:0000313" key="11">
    <source>
        <dbReference type="EMBL" id="HIU24116.1"/>
    </source>
</evidence>
<evidence type="ECO:0000256" key="3">
    <source>
        <dbReference type="ARBA" id="ARBA00012438"/>
    </source>
</evidence>
<evidence type="ECO:0000259" key="10">
    <source>
        <dbReference type="PROSITE" id="PS50109"/>
    </source>
</evidence>
<evidence type="ECO:0000256" key="8">
    <source>
        <dbReference type="SAM" id="MobiDB-lite"/>
    </source>
</evidence>
<dbReference type="CDD" id="cd00082">
    <property type="entry name" value="HisKA"/>
    <property type="match status" value="1"/>
</dbReference>
<evidence type="ECO:0000313" key="12">
    <source>
        <dbReference type="Proteomes" id="UP000824078"/>
    </source>
</evidence>
<evidence type="ECO:0000256" key="7">
    <source>
        <dbReference type="ARBA" id="ARBA00023012"/>
    </source>
</evidence>
<feature type="region of interest" description="Disordered" evidence="8">
    <location>
        <begin position="509"/>
        <end position="528"/>
    </location>
</feature>
<accession>A0A9D1HX05</accession>
<sequence>MAAVRSHAPSLSRRFFIVLLAVSTAAVIVAFIASAILFQASGEADVRAALNRECDLIASALDISDGDDNVAIVRNLDLGGMRATLIDANGNVLMDSEGDASDMESHANRPEVQEALAHGEGSSERLSRTLDIVSFYHAKRLASGGVIRVAQDSRTAFSIITGDLSALALVAIIVIALSWLVARIISRVLVAPILAIDIHSGHREGDSEQDDANTTSPYHELEPLVERLHRQQSQLVEQMDQLRDAEVMRQEFTANITHELKTPLAVISGAAELIRDGIARPEDVANFAGRIYDESQRLTSLVNDILILSRLDESERAGMPDLVGSLEPCDLHSIAQDVCSRLAPMAKRANVTLGCVGMTAPVMGNARLLDELIYNLCSNAIRYNRENGSVVVTCGVGDPDTFEAGNGITSGTMSSANAASAVNAAKPLEDMSANASLGPFVRVADTGIGIDRSEQAKVFERFYRVDTSRSRNGGGTGLGLAIVKHSAAFHHAEIDLDSTPGEGTTITVTFPPASDYPDAGPETTSTEN</sequence>
<keyword evidence="6 11" id="KW-0418">Kinase</keyword>
<dbReference type="SMART" id="SM00387">
    <property type="entry name" value="HATPase_c"/>
    <property type="match status" value="1"/>
</dbReference>
<dbReference type="SMART" id="SM00388">
    <property type="entry name" value="HisKA"/>
    <property type="match status" value="1"/>
</dbReference>
<dbReference type="InterPro" id="IPR003661">
    <property type="entry name" value="HisK_dim/P_dom"/>
</dbReference>
<dbReference type="AlphaFoldDB" id="A0A9D1HX05"/>
<dbReference type="InterPro" id="IPR005467">
    <property type="entry name" value="His_kinase_dom"/>
</dbReference>
<feature type="region of interest" description="Disordered" evidence="8">
    <location>
        <begin position="97"/>
        <end position="122"/>
    </location>
</feature>
<feature type="transmembrane region" description="Helical" evidence="9">
    <location>
        <begin position="15"/>
        <end position="38"/>
    </location>
</feature>
<keyword evidence="7" id="KW-0902">Two-component regulatory system</keyword>
<dbReference type="Gene3D" id="1.10.287.130">
    <property type="match status" value="1"/>
</dbReference>
<comment type="caution">
    <text evidence="11">The sequence shown here is derived from an EMBL/GenBank/DDBJ whole genome shotgun (WGS) entry which is preliminary data.</text>
</comment>
<comment type="catalytic activity">
    <reaction evidence="1">
        <text>ATP + protein L-histidine = ADP + protein N-phospho-L-histidine.</text>
        <dbReference type="EC" id="2.7.13.3"/>
    </reaction>
</comment>
<gene>
    <name evidence="11" type="ORF">IAD17_04275</name>
</gene>
<reference evidence="11" key="2">
    <citation type="journal article" date="2021" name="PeerJ">
        <title>Extensive microbial diversity within the chicken gut microbiome revealed by metagenomics and culture.</title>
        <authorList>
            <person name="Gilroy R."/>
            <person name="Ravi A."/>
            <person name="Getino M."/>
            <person name="Pursley I."/>
            <person name="Horton D.L."/>
            <person name="Alikhan N.F."/>
            <person name="Baker D."/>
            <person name="Gharbi K."/>
            <person name="Hall N."/>
            <person name="Watson M."/>
            <person name="Adriaenssens E.M."/>
            <person name="Foster-Nyarko E."/>
            <person name="Jarju S."/>
            <person name="Secka A."/>
            <person name="Antonio M."/>
            <person name="Oren A."/>
            <person name="Chaudhuri R.R."/>
            <person name="La Ragione R."/>
            <person name="Hildebrand F."/>
            <person name="Pallen M.J."/>
        </authorList>
    </citation>
    <scope>NUCLEOTIDE SEQUENCE</scope>
    <source>
        <strain evidence="11">ChiHjej12B11-29160</strain>
    </source>
</reference>
<dbReference type="SUPFAM" id="SSF55874">
    <property type="entry name" value="ATPase domain of HSP90 chaperone/DNA topoisomerase II/histidine kinase"/>
    <property type="match status" value="1"/>
</dbReference>
<name>A0A9D1HX05_9ACTN</name>
<dbReference type="GO" id="GO:0000155">
    <property type="term" value="F:phosphorelay sensor kinase activity"/>
    <property type="evidence" value="ECO:0007669"/>
    <property type="project" value="InterPro"/>
</dbReference>
<dbReference type="CDD" id="cd00075">
    <property type="entry name" value="HATPase"/>
    <property type="match status" value="1"/>
</dbReference>
<evidence type="ECO:0000256" key="2">
    <source>
        <dbReference type="ARBA" id="ARBA00004236"/>
    </source>
</evidence>
<evidence type="ECO:0000256" key="4">
    <source>
        <dbReference type="ARBA" id="ARBA00022553"/>
    </source>
</evidence>
<dbReference type="InterPro" id="IPR036097">
    <property type="entry name" value="HisK_dim/P_sf"/>
</dbReference>
<evidence type="ECO:0000256" key="6">
    <source>
        <dbReference type="ARBA" id="ARBA00022777"/>
    </source>
</evidence>
<dbReference type="Pfam" id="PF02518">
    <property type="entry name" value="HATPase_c"/>
    <property type="match status" value="1"/>
</dbReference>
<comment type="subcellular location">
    <subcellularLocation>
        <location evidence="2">Cell membrane</location>
    </subcellularLocation>
</comment>
<dbReference type="InterPro" id="IPR036890">
    <property type="entry name" value="HATPase_C_sf"/>
</dbReference>
<keyword evidence="9" id="KW-0812">Transmembrane</keyword>
<feature type="compositionally biased region" description="Basic and acidic residues" evidence="8">
    <location>
        <begin position="103"/>
        <end position="112"/>
    </location>
</feature>
<keyword evidence="4" id="KW-0597">Phosphoprotein</keyword>
<dbReference type="GO" id="GO:0005886">
    <property type="term" value="C:plasma membrane"/>
    <property type="evidence" value="ECO:0007669"/>
    <property type="project" value="UniProtKB-SubCell"/>
</dbReference>
<evidence type="ECO:0000256" key="9">
    <source>
        <dbReference type="SAM" id="Phobius"/>
    </source>
</evidence>
<proteinExistence type="predicted"/>
<dbReference type="SUPFAM" id="SSF47384">
    <property type="entry name" value="Homodimeric domain of signal transducing histidine kinase"/>
    <property type="match status" value="1"/>
</dbReference>
<dbReference type="Gene3D" id="3.30.565.10">
    <property type="entry name" value="Histidine kinase-like ATPase, C-terminal domain"/>
    <property type="match status" value="1"/>
</dbReference>
<dbReference type="PANTHER" id="PTHR43711">
    <property type="entry name" value="TWO-COMPONENT HISTIDINE KINASE"/>
    <property type="match status" value="1"/>
</dbReference>
<dbReference type="EMBL" id="DVMQ01000014">
    <property type="protein sequence ID" value="HIU24116.1"/>
    <property type="molecule type" value="Genomic_DNA"/>
</dbReference>
<dbReference type="InterPro" id="IPR004358">
    <property type="entry name" value="Sig_transdc_His_kin-like_C"/>
</dbReference>
<dbReference type="PRINTS" id="PR00344">
    <property type="entry name" value="BCTRLSENSOR"/>
</dbReference>
<feature type="domain" description="Histidine kinase" evidence="10">
    <location>
        <begin position="255"/>
        <end position="514"/>
    </location>
</feature>
<dbReference type="PROSITE" id="PS50109">
    <property type="entry name" value="HIS_KIN"/>
    <property type="match status" value="1"/>
</dbReference>
<keyword evidence="9" id="KW-0472">Membrane</keyword>
<keyword evidence="5" id="KW-0808">Transferase</keyword>
<feature type="transmembrane region" description="Helical" evidence="9">
    <location>
        <begin position="164"/>
        <end position="182"/>
    </location>
</feature>
<dbReference type="Proteomes" id="UP000824078">
    <property type="component" value="Unassembled WGS sequence"/>
</dbReference>
<dbReference type="FunFam" id="1.10.287.130:FF:000001">
    <property type="entry name" value="Two-component sensor histidine kinase"/>
    <property type="match status" value="1"/>
</dbReference>
<dbReference type="InterPro" id="IPR050736">
    <property type="entry name" value="Sensor_HK_Regulatory"/>
</dbReference>
<dbReference type="EC" id="2.7.13.3" evidence="3"/>
<dbReference type="Pfam" id="PF00512">
    <property type="entry name" value="HisKA"/>
    <property type="match status" value="1"/>
</dbReference>
<reference evidence="11" key="1">
    <citation type="submission" date="2020-10" db="EMBL/GenBank/DDBJ databases">
        <authorList>
            <person name="Gilroy R."/>
        </authorList>
    </citation>
    <scope>NUCLEOTIDE SEQUENCE</scope>
    <source>
        <strain evidence="11">ChiHjej12B11-29160</strain>
    </source>
</reference>
<organism evidence="11 12">
    <name type="scientific">Candidatus Coprovicinus avistercoris</name>
    <dbReference type="NCBI Taxonomy" id="2840754"/>
    <lineage>
        <taxon>Bacteria</taxon>
        <taxon>Bacillati</taxon>
        <taxon>Actinomycetota</taxon>
        <taxon>Coriobacteriia</taxon>
        <taxon>Coriobacteriales</taxon>
        <taxon>Coriobacteriaceae</taxon>
        <taxon>Coriobacteriaceae incertae sedis</taxon>
        <taxon>Candidatus Coprovicinus</taxon>
    </lineage>
</organism>